<keyword evidence="1" id="KW-0812">Transmembrane</keyword>
<evidence type="ECO:0000313" key="3">
    <source>
        <dbReference type="Proteomes" id="UP001369815"/>
    </source>
</evidence>
<dbReference type="EMBL" id="JBANMG010000005">
    <property type="protein sequence ID" value="KAK6953358.1"/>
    <property type="molecule type" value="Genomic_DNA"/>
</dbReference>
<gene>
    <name evidence="2" type="ORF">Daesc_005661</name>
</gene>
<reference evidence="2 3" key="1">
    <citation type="journal article" date="2024" name="Front Chem Biol">
        <title>Unveiling the potential of Daldinia eschscholtzii MFLUCC 19-0629 through bioactivity and bioinformatics studies for enhanced sustainable agriculture production.</title>
        <authorList>
            <person name="Brooks S."/>
            <person name="Weaver J.A."/>
            <person name="Klomchit A."/>
            <person name="Alharthi S.A."/>
            <person name="Onlamun T."/>
            <person name="Nurani R."/>
            <person name="Vong T.K."/>
            <person name="Alberti F."/>
            <person name="Greco C."/>
        </authorList>
    </citation>
    <scope>NUCLEOTIDE SEQUENCE [LARGE SCALE GENOMIC DNA]</scope>
    <source>
        <strain evidence="2">MFLUCC 19-0629</strain>
    </source>
</reference>
<feature type="transmembrane region" description="Helical" evidence="1">
    <location>
        <begin position="57"/>
        <end position="76"/>
    </location>
</feature>
<keyword evidence="1" id="KW-0472">Membrane</keyword>
<sequence>MARVSQAPGFIGHELNTTGYDIPIISAKKGGGVTGARPPTDYVPTATTTSTPKFRKFAQRAGVVVIVCIVLIAMLAL</sequence>
<comment type="caution">
    <text evidence="2">The sequence shown here is derived from an EMBL/GenBank/DDBJ whole genome shotgun (WGS) entry which is preliminary data.</text>
</comment>
<name>A0AAX6ML34_9PEZI</name>
<keyword evidence="1" id="KW-1133">Transmembrane helix</keyword>
<accession>A0AAX6ML34</accession>
<evidence type="ECO:0000256" key="1">
    <source>
        <dbReference type="SAM" id="Phobius"/>
    </source>
</evidence>
<evidence type="ECO:0000313" key="2">
    <source>
        <dbReference type="EMBL" id="KAK6953358.1"/>
    </source>
</evidence>
<organism evidence="2 3">
    <name type="scientific">Daldinia eschscholtzii</name>
    <dbReference type="NCBI Taxonomy" id="292717"/>
    <lineage>
        <taxon>Eukaryota</taxon>
        <taxon>Fungi</taxon>
        <taxon>Dikarya</taxon>
        <taxon>Ascomycota</taxon>
        <taxon>Pezizomycotina</taxon>
        <taxon>Sordariomycetes</taxon>
        <taxon>Xylariomycetidae</taxon>
        <taxon>Xylariales</taxon>
        <taxon>Hypoxylaceae</taxon>
        <taxon>Daldinia</taxon>
    </lineage>
</organism>
<keyword evidence="3" id="KW-1185">Reference proteome</keyword>
<proteinExistence type="predicted"/>
<protein>
    <submittedName>
        <fullName evidence="2">Uncharacterized protein</fullName>
    </submittedName>
</protein>
<dbReference type="AlphaFoldDB" id="A0AAX6ML34"/>
<dbReference type="Proteomes" id="UP001369815">
    <property type="component" value="Unassembled WGS sequence"/>
</dbReference>